<sequence length="99" mass="11142">MESIYMIRQILSSNSSELPKKVRFKSCLRNEFGCATCDDTACHIAGNYDLDGWRYDTIVGYGPMGNTERVLLESGICLHILQCDFYTLEPPDMGPQAIL</sequence>
<dbReference type="EMBL" id="ADZX01000356">
    <property type="protein sequence ID" value="EFK97098.1"/>
    <property type="molecule type" value="Genomic_DNA"/>
</dbReference>
<reference evidence="1" key="2">
    <citation type="journal article" date="2011" name="Microb. Ecol.">
        <title>Taxonomic and Functional Metagenomic Profiling of the Microbial Community in the Anoxic Sediment of a Sub-saline Shallow Lake (Laguna de Carrizo, Central Spain).</title>
        <authorList>
            <person name="Ferrer M."/>
            <person name="Guazzaroni M.E."/>
            <person name="Richter M."/>
            <person name="Garcia-Salamanca A."/>
            <person name="Yarza P."/>
            <person name="Suarez-Suarez A."/>
            <person name="Solano J."/>
            <person name="Alcaide M."/>
            <person name="van Dillewijn P."/>
            <person name="Molina-Henares M.A."/>
            <person name="Lopez-Cortes N."/>
            <person name="Al-Ramahi Y."/>
            <person name="Guerrero C."/>
            <person name="Acosta A."/>
            <person name="de Eugenio L.I."/>
            <person name="Martinez V."/>
            <person name="Marques S."/>
            <person name="Rojo F."/>
            <person name="Santero E."/>
            <person name="Genilloud O."/>
            <person name="Perez-Perez J."/>
            <person name="Rossello-Mora R."/>
            <person name="Ramos J.L."/>
        </authorList>
    </citation>
    <scope>NUCLEOTIDE SEQUENCE</scope>
</reference>
<evidence type="ECO:0000313" key="1">
    <source>
        <dbReference type="EMBL" id="EFK97098.1"/>
    </source>
</evidence>
<protein>
    <submittedName>
        <fullName evidence="1">Uncharacterized protein</fullName>
    </submittedName>
</protein>
<comment type="caution">
    <text evidence="1">The sequence shown here is derived from an EMBL/GenBank/DDBJ whole genome shotgun (WGS) entry which is preliminary data.</text>
</comment>
<organism evidence="1">
    <name type="scientific">sediment metagenome</name>
    <dbReference type="NCBI Taxonomy" id="749907"/>
    <lineage>
        <taxon>unclassified sequences</taxon>
        <taxon>metagenomes</taxon>
        <taxon>ecological metagenomes</taxon>
    </lineage>
</organism>
<proteinExistence type="predicted"/>
<accession>D9PH71</accession>
<gene>
    <name evidence="1" type="ORF">LDC_0871</name>
</gene>
<name>D9PH71_9ZZZZ</name>
<dbReference type="AlphaFoldDB" id="D9PH71"/>
<reference evidence="1" key="1">
    <citation type="submission" date="2010-07" db="EMBL/GenBank/DDBJ databases">
        <authorList>
            <consortium name="CONSOLIDER consortium CSD2007-00005"/>
            <person name="Guazzaroni M.-E."/>
            <person name="Richter M."/>
            <person name="Garcia-Salamanca A."/>
            <person name="Yarza P."/>
            <person name="Ferrer M."/>
        </authorList>
    </citation>
    <scope>NUCLEOTIDE SEQUENCE</scope>
</reference>